<dbReference type="OrthoDB" id="6612291at2759"/>
<accession>A0A4Z2DB17</accession>
<dbReference type="Gene3D" id="1.20.1250.20">
    <property type="entry name" value="MFS general substrate transporter like domains"/>
    <property type="match status" value="2"/>
</dbReference>
<evidence type="ECO:0000313" key="6">
    <source>
        <dbReference type="EMBL" id="TNN13702.1"/>
    </source>
</evidence>
<name>A0A4Z2DB17_SCHJA</name>
<dbReference type="GO" id="GO:0016020">
    <property type="term" value="C:membrane"/>
    <property type="evidence" value="ECO:0007669"/>
    <property type="project" value="UniProtKB-SubCell"/>
</dbReference>
<feature type="transmembrane region" description="Helical" evidence="5">
    <location>
        <begin position="216"/>
        <end position="234"/>
    </location>
</feature>
<evidence type="ECO:0000313" key="7">
    <source>
        <dbReference type="Proteomes" id="UP000311919"/>
    </source>
</evidence>
<feature type="transmembrane region" description="Helical" evidence="5">
    <location>
        <begin position="7"/>
        <end position="27"/>
    </location>
</feature>
<reference evidence="6 7" key="1">
    <citation type="submission" date="2019-03" db="EMBL/GenBank/DDBJ databases">
        <title>An improved genome assembly of the fluke Schistosoma japonicum.</title>
        <authorList>
            <person name="Hu W."/>
            <person name="Luo F."/>
            <person name="Yin M."/>
            <person name="Mo X."/>
            <person name="Sun C."/>
            <person name="Wu Q."/>
            <person name="Zhu B."/>
            <person name="Xiang M."/>
            <person name="Wang J."/>
            <person name="Wang Y."/>
            <person name="Zhang T."/>
            <person name="Xu B."/>
            <person name="Zheng H."/>
            <person name="Feng Z."/>
        </authorList>
    </citation>
    <scope>NUCLEOTIDE SEQUENCE [LARGE SCALE GENOMIC DNA]</scope>
    <source>
        <strain evidence="6">HuSjv2</strain>
        <tissue evidence="6">Worms</tissue>
    </source>
</reference>
<gene>
    <name evidence="6" type="ORF">EWB00_002770</name>
</gene>
<keyword evidence="4 5" id="KW-0472">Membrane</keyword>
<evidence type="ECO:0000256" key="1">
    <source>
        <dbReference type="ARBA" id="ARBA00004370"/>
    </source>
</evidence>
<feature type="transmembrane region" description="Helical" evidence="5">
    <location>
        <begin position="275"/>
        <end position="292"/>
    </location>
</feature>
<feature type="transmembrane region" description="Helical" evidence="5">
    <location>
        <begin position="100"/>
        <end position="120"/>
    </location>
</feature>
<dbReference type="InterPro" id="IPR005828">
    <property type="entry name" value="MFS_sugar_transport-like"/>
</dbReference>
<dbReference type="Pfam" id="PF00083">
    <property type="entry name" value="Sugar_tr"/>
    <property type="match status" value="1"/>
</dbReference>
<dbReference type="Proteomes" id="UP000311919">
    <property type="component" value="Unassembled WGS sequence"/>
</dbReference>
<evidence type="ECO:0000256" key="2">
    <source>
        <dbReference type="ARBA" id="ARBA00022692"/>
    </source>
</evidence>
<feature type="transmembrane region" description="Helical" evidence="5">
    <location>
        <begin position="39"/>
        <end position="58"/>
    </location>
</feature>
<feature type="transmembrane region" description="Helical" evidence="5">
    <location>
        <begin position="246"/>
        <end position="268"/>
    </location>
</feature>
<evidence type="ECO:0000256" key="3">
    <source>
        <dbReference type="ARBA" id="ARBA00022989"/>
    </source>
</evidence>
<comment type="subcellular location">
    <subcellularLocation>
        <location evidence="1">Membrane</location>
    </subcellularLocation>
</comment>
<dbReference type="GO" id="GO:0022857">
    <property type="term" value="F:transmembrane transporter activity"/>
    <property type="evidence" value="ECO:0007669"/>
    <property type="project" value="InterPro"/>
</dbReference>
<dbReference type="EMBL" id="SKCS01000186">
    <property type="protein sequence ID" value="TNN13702.1"/>
    <property type="molecule type" value="Genomic_DNA"/>
</dbReference>
<protein>
    <recommendedName>
        <fullName evidence="8">Major facilitator superfamily domain-containing protein</fullName>
    </recommendedName>
</protein>
<feature type="transmembrane region" description="Helical" evidence="5">
    <location>
        <begin position="157"/>
        <end position="176"/>
    </location>
</feature>
<comment type="caution">
    <text evidence="6">The sequence shown here is derived from an EMBL/GenBank/DDBJ whole genome shotgun (WGS) entry which is preliminary data.</text>
</comment>
<dbReference type="AlphaFoldDB" id="A0A4Z2DB17"/>
<evidence type="ECO:0000256" key="5">
    <source>
        <dbReference type="SAM" id="Phobius"/>
    </source>
</evidence>
<feature type="transmembrane region" description="Helical" evidence="5">
    <location>
        <begin position="304"/>
        <end position="327"/>
    </location>
</feature>
<sequence>MVYFDRILICVTGFINQGLGFYFSLLVSHQLYLEPLHLLLFKIVFNIGGISGNILSYYLCCKNGYKKNIYLMYISAIIGWFFICTSESRISHDMLTSLLIGRFATGISIGIGFCIMPVILKHTLLKSSWEHLTLSLPCFMLTLLSSISFYLASSYAWQLTSVFYLLFSIFGLCVNFELLKYFDLDNVINYSFSQSSKQMTVVDSSKKPELSERSKIALLLPFFQACLGPEFLINNAQFICLNAGPDYILCHANINIILFMLTGTAVLFVHRIYGVWNLFLCSVLAAIVYYLIYAWNITHVGQVIILPLTTSNILITILCSVGSFGWGQLPYIMLMSGTVKQASYQHSLCVYFSSWWISNFILASLCYNLTHV</sequence>
<feature type="transmembrane region" description="Helical" evidence="5">
    <location>
        <begin position="70"/>
        <end position="88"/>
    </location>
</feature>
<organism evidence="6 7">
    <name type="scientific">Schistosoma japonicum</name>
    <name type="common">Blood fluke</name>
    <dbReference type="NCBI Taxonomy" id="6182"/>
    <lineage>
        <taxon>Eukaryota</taxon>
        <taxon>Metazoa</taxon>
        <taxon>Spiralia</taxon>
        <taxon>Lophotrochozoa</taxon>
        <taxon>Platyhelminthes</taxon>
        <taxon>Trematoda</taxon>
        <taxon>Digenea</taxon>
        <taxon>Strigeidida</taxon>
        <taxon>Schistosomatoidea</taxon>
        <taxon>Schistosomatidae</taxon>
        <taxon>Schistosoma</taxon>
    </lineage>
</organism>
<dbReference type="InterPro" id="IPR036259">
    <property type="entry name" value="MFS_trans_sf"/>
</dbReference>
<keyword evidence="7" id="KW-1185">Reference proteome</keyword>
<dbReference type="SUPFAM" id="SSF103473">
    <property type="entry name" value="MFS general substrate transporter"/>
    <property type="match status" value="1"/>
</dbReference>
<keyword evidence="2 5" id="KW-0812">Transmembrane</keyword>
<proteinExistence type="predicted"/>
<evidence type="ECO:0008006" key="8">
    <source>
        <dbReference type="Google" id="ProtNLM"/>
    </source>
</evidence>
<feature type="transmembrane region" description="Helical" evidence="5">
    <location>
        <begin position="132"/>
        <end position="151"/>
    </location>
</feature>
<feature type="transmembrane region" description="Helical" evidence="5">
    <location>
        <begin position="348"/>
        <end position="370"/>
    </location>
</feature>
<keyword evidence="3 5" id="KW-1133">Transmembrane helix</keyword>
<evidence type="ECO:0000256" key="4">
    <source>
        <dbReference type="ARBA" id="ARBA00023136"/>
    </source>
</evidence>